<proteinExistence type="predicted"/>
<dbReference type="EMBL" id="KI632182">
    <property type="protein sequence ID" value="EYU23022.1"/>
    <property type="molecule type" value="Genomic_DNA"/>
</dbReference>
<evidence type="ECO:0000313" key="1">
    <source>
        <dbReference type="EMBL" id="EYU23022.1"/>
    </source>
</evidence>
<keyword evidence="2" id="KW-1185">Reference proteome</keyword>
<name>A0A022Q2Z4_ERYGU</name>
<gene>
    <name evidence="1" type="ORF">MIMGU_mgv1a0100952mg</name>
</gene>
<dbReference type="Proteomes" id="UP000030748">
    <property type="component" value="Unassembled WGS sequence"/>
</dbReference>
<feature type="non-terminal residue" evidence="1">
    <location>
        <position position="1"/>
    </location>
</feature>
<organism evidence="1 2">
    <name type="scientific">Erythranthe guttata</name>
    <name type="common">Yellow monkey flower</name>
    <name type="synonym">Mimulus guttatus</name>
    <dbReference type="NCBI Taxonomy" id="4155"/>
    <lineage>
        <taxon>Eukaryota</taxon>
        <taxon>Viridiplantae</taxon>
        <taxon>Streptophyta</taxon>
        <taxon>Embryophyta</taxon>
        <taxon>Tracheophyta</taxon>
        <taxon>Spermatophyta</taxon>
        <taxon>Magnoliopsida</taxon>
        <taxon>eudicotyledons</taxon>
        <taxon>Gunneridae</taxon>
        <taxon>Pentapetalae</taxon>
        <taxon>asterids</taxon>
        <taxon>lamiids</taxon>
        <taxon>Lamiales</taxon>
        <taxon>Phrymaceae</taxon>
        <taxon>Erythranthe</taxon>
    </lineage>
</organism>
<dbReference type="AlphaFoldDB" id="A0A022Q2Z4"/>
<protein>
    <submittedName>
        <fullName evidence="1">Uncharacterized protein</fullName>
    </submittedName>
</protein>
<reference evidence="1 2" key="1">
    <citation type="journal article" date="2013" name="Proc. Natl. Acad. Sci. U.S.A.">
        <title>Fine-scale variation in meiotic recombination in Mimulus inferred from population shotgun sequencing.</title>
        <authorList>
            <person name="Hellsten U."/>
            <person name="Wright K.M."/>
            <person name="Jenkins J."/>
            <person name="Shu S."/>
            <person name="Yuan Y."/>
            <person name="Wessler S.R."/>
            <person name="Schmutz J."/>
            <person name="Willis J.H."/>
            <person name="Rokhsar D.S."/>
        </authorList>
    </citation>
    <scope>NUCLEOTIDE SEQUENCE [LARGE SCALE GENOMIC DNA]</scope>
    <source>
        <strain evidence="2">cv. DUN x IM62</strain>
    </source>
</reference>
<evidence type="ECO:0000313" key="2">
    <source>
        <dbReference type="Proteomes" id="UP000030748"/>
    </source>
</evidence>
<sequence length="19" mass="2196">VSCIRGILRPRLVGEINHY</sequence>
<accession>A0A022Q2Z4</accession>